<evidence type="ECO:0000256" key="1">
    <source>
        <dbReference type="SAM" id="SignalP"/>
    </source>
</evidence>
<feature type="domain" description="Thioredoxin" evidence="2">
    <location>
        <begin position="11"/>
        <end position="178"/>
    </location>
</feature>
<keyword evidence="1" id="KW-0732">Signal</keyword>
<evidence type="ECO:0000259" key="2">
    <source>
        <dbReference type="PROSITE" id="PS51352"/>
    </source>
</evidence>
<keyword evidence="4" id="KW-1185">Reference proteome</keyword>
<dbReference type="EC" id="1.8.1.8" evidence="3"/>
<dbReference type="AlphaFoldDB" id="A0A347WEV2"/>
<dbReference type="Proteomes" id="UP000264120">
    <property type="component" value="Chromosome"/>
</dbReference>
<proteinExistence type="predicted"/>
<dbReference type="KEGG" id="ksc:CD178_02648"/>
<dbReference type="OrthoDB" id="7629852at2"/>
<name>A0A347WEV2_9PROT</name>
<gene>
    <name evidence="3" type="primary">dsbD_2</name>
    <name evidence="3" type="ORF">CD178_02648</name>
</gene>
<dbReference type="InterPro" id="IPR013766">
    <property type="entry name" value="Thioredoxin_domain"/>
</dbReference>
<organism evidence="3 4">
    <name type="scientific">Komagataeibacter saccharivorans</name>
    <dbReference type="NCBI Taxonomy" id="265959"/>
    <lineage>
        <taxon>Bacteria</taxon>
        <taxon>Pseudomonadati</taxon>
        <taxon>Pseudomonadota</taxon>
        <taxon>Alphaproteobacteria</taxon>
        <taxon>Acetobacterales</taxon>
        <taxon>Acetobacteraceae</taxon>
        <taxon>Komagataeibacter</taxon>
    </lineage>
</organism>
<dbReference type="RefSeq" id="WP_118963318.1">
    <property type="nucleotide sequence ID" value="NZ_CP023036.1"/>
</dbReference>
<accession>A0A347WEV2</accession>
<dbReference type="Gene3D" id="3.40.30.10">
    <property type="entry name" value="Glutaredoxin"/>
    <property type="match status" value="1"/>
</dbReference>
<dbReference type="PROSITE" id="PS51352">
    <property type="entry name" value="THIOREDOXIN_2"/>
    <property type="match status" value="1"/>
</dbReference>
<keyword evidence="3" id="KW-0560">Oxidoreductase</keyword>
<evidence type="ECO:0000313" key="4">
    <source>
        <dbReference type="Proteomes" id="UP000264120"/>
    </source>
</evidence>
<dbReference type="EMBL" id="CP023036">
    <property type="protein sequence ID" value="AXY23395.1"/>
    <property type="molecule type" value="Genomic_DNA"/>
</dbReference>
<feature type="signal peptide" evidence="1">
    <location>
        <begin position="1"/>
        <end position="25"/>
    </location>
</feature>
<reference evidence="3 4" key="1">
    <citation type="submission" date="2017-08" db="EMBL/GenBank/DDBJ databases">
        <title>Complete genome sequence of Gluconacetobacter saccharivorans CV1 isolated from Fermented Vinegar.</title>
        <authorList>
            <person name="Kim S.-Y."/>
        </authorList>
    </citation>
    <scope>NUCLEOTIDE SEQUENCE [LARGE SCALE GENOMIC DNA]</scope>
    <source>
        <strain evidence="3 4">CV1</strain>
    </source>
</reference>
<dbReference type="GO" id="GO:0047134">
    <property type="term" value="F:protein-disulfide reductase [NAD(P)H] activity"/>
    <property type="evidence" value="ECO:0007669"/>
    <property type="project" value="UniProtKB-EC"/>
</dbReference>
<protein>
    <submittedName>
        <fullName evidence="3">Thiol:disulfide interchange protein DsbD</fullName>
        <ecNumber evidence="3">1.8.1.8</ecNumber>
    </submittedName>
</protein>
<evidence type="ECO:0000313" key="3">
    <source>
        <dbReference type="EMBL" id="AXY23395.1"/>
    </source>
</evidence>
<dbReference type="SUPFAM" id="SSF52833">
    <property type="entry name" value="Thioredoxin-like"/>
    <property type="match status" value="1"/>
</dbReference>
<feature type="chain" id="PRO_5016732152" evidence="1">
    <location>
        <begin position="26"/>
        <end position="180"/>
    </location>
</feature>
<sequence>MKPGSLALALLLATVPVPLASASMAAGSLPQIGDASVKPVTAPYGPAEGAQQTVDAAFALARQTGRRVLLDFGANWCPDCRIFAGVLTQPDVAPWVEKNFVVVPINVNRDKNAPRNGERYNSNADIARKYGVVIEAIPAVLVFTPDGQLVNRDDALVLGDARSLTPQAMINQLDKWAPPS</sequence>
<dbReference type="Pfam" id="PF13899">
    <property type="entry name" value="Thioredoxin_7"/>
    <property type="match status" value="1"/>
</dbReference>
<dbReference type="InterPro" id="IPR036249">
    <property type="entry name" value="Thioredoxin-like_sf"/>
</dbReference>